<name>A0ABQ9XAY0_9EUKA</name>
<proteinExistence type="predicted"/>
<sequence length="88" mass="10065">MSISSFEVRTQEENELFAQRTLNPKPVPHNPVPMSWFVLLETLLPITRSHTQLPTPKLFLLPLPSTELLVTFKISLDLNSVEISPIRE</sequence>
<gene>
    <name evidence="1" type="ORF">BLNAU_15357</name>
</gene>
<protein>
    <submittedName>
        <fullName evidence="1">Uncharacterized protein</fullName>
    </submittedName>
</protein>
<accession>A0ABQ9XAY0</accession>
<dbReference type="EMBL" id="JARBJD010000151">
    <property type="protein sequence ID" value="KAK2949686.1"/>
    <property type="molecule type" value="Genomic_DNA"/>
</dbReference>
<dbReference type="Proteomes" id="UP001281761">
    <property type="component" value="Unassembled WGS sequence"/>
</dbReference>
<evidence type="ECO:0000313" key="2">
    <source>
        <dbReference type="Proteomes" id="UP001281761"/>
    </source>
</evidence>
<keyword evidence="2" id="KW-1185">Reference proteome</keyword>
<reference evidence="1 2" key="1">
    <citation type="journal article" date="2022" name="bioRxiv">
        <title>Genomics of Preaxostyla Flagellates Illuminates Evolutionary Transitions and the Path Towards Mitochondrial Loss.</title>
        <authorList>
            <person name="Novak L.V.F."/>
            <person name="Treitli S.C."/>
            <person name="Pyrih J."/>
            <person name="Halakuc P."/>
            <person name="Pipaliya S.V."/>
            <person name="Vacek V."/>
            <person name="Brzon O."/>
            <person name="Soukal P."/>
            <person name="Eme L."/>
            <person name="Dacks J.B."/>
            <person name="Karnkowska A."/>
            <person name="Elias M."/>
            <person name="Hampl V."/>
        </authorList>
    </citation>
    <scope>NUCLEOTIDE SEQUENCE [LARGE SCALE GENOMIC DNA]</scope>
    <source>
        <strain evidence="1">NAU3</strain>
        <tissue evidence="1">Gut</tissue>
    </source>
</reference>
<organism evidence="1 2">
    <name type="scientific">Blattamonas nauphoetae</name>
    <dbReference type="NCBI Taxonomy" id="2049346"/>
    <lineage>
        <taxon>Eukaryota</taxon>
        <taxon>Metamonada</taxon>
        <taxon>Preaxostyla</taxon>
        <taxon>Oxymonadida</taxon>
        <taxon>Blattamonas</taxon>
    </lineage>
</organism>
<comment type="caution">
    <text evidence="1">The sequence shown here is derived from an EMBL/GenBank/DDBJ whole genome shotgun (WGS) entry which is preliminary data.</text>
</comment>
<evidence type="ECO:0000313" key="1">
    <source>
        <dbReference type="EMBL" id="KAK2949686.1"/>
    </source>
</evidence>